<evidence type="ECO:0000313" key="10">
    <source>
        <dbReference type="Proteomes" id="UP000694941"/>
    </source>
</evidence>
<keyword evidence="6" id="KW-0239">DNA-directed DNA polymerase</keyword>
<evidence type="ECO:0000256" key="7">
    <source>
        <dbReference type="ARBA" id="ARBA00023125"/>
    </source>
</evidence>
<gene>
    <name evidence="11" type="primary">LOC111085792</name>
</gene>
<evidence type="ECO:0000313" key="11">
    <source>
        <dbReference type="RefSeq" id="XP_022241717.1"/>
    </source>
</evidence>
<evidence type="ECO:0000256" key="6">
    <source>
        <dbReference type="ARBA" id="ARBA00022932"/>
    </source>
</evidence>
<evidence type="ECO:0000256" key="1">
    <source>
        <dbReference type="ARBA" id="ARBA00005755"/>
    </source>
</evidence>
<keyword evidence="10" id="KW-1185">Reference proteome</keyword>
<evidence type="ECO:0000256" key="4">
    <source>
        <dbReference type="ARBA" id="ARBA00022695"/>
    </source>
</evidence>
<sequence length="112" mass="13952">MSVPRQKFLDWHCQRREEEYIFDFQEEIYRYCRSDVDILRWFCLQFRDEFLTTYDVDPFRYTTIASLCMAVYRRKVIPPRSIALISNHRYFTTNNYSQVSNQWLDYVQKYRG</sequence>
<dbReference type="PANTHER" id="PTHR33568">
    <property type="entry name" value="DNA POLYMERASE"/>
    <property type="match status" value="1"/>
</dbReference>
<dbReference type="EC" id="2.7.7.7" evidence="2"/>
<evidence type="ECO:0000256" key="5">
    <source>
        <dbReference type="ARBA" id="ARBA00022705"/>
    </source>
</evidence>
<keyword evidence="4" id="KW-0548">Nucleotidyltransferase</keyword>
<dbReference type="InterPro" id="IPR004868">
    <property type="entry name" value="DNA-dir_DNA_pol_B_mt/vir"/>
</dbReference>
<dbReference type="Proteomes" id="UP000694941">
    <property type="component" value="Unplaced"/>
</dbReference>
<proteinExistence type="inferred from homology"/>
<dbReference type="PANTHER" id="PTHR33568:SF3">
    <property type="entry name" value="DNA-DIRECTED DNA POLYMERASE"/>
    <property type="match status" value="1"/>
</dbReference>
<dbReference type="Pfam" id="PF03175">
    <property type="entry name" value="DNA_pol_B_2"/>
    <property type="match status" value="1"/>
</dbReference>
<keyword evidence="3" id="KW-0808">Transferase</keyword>
<evidence type="ECO:0000259" key="9">
    <source>
        <dbReference type="Pfam" id="PF03175"/>
    </source>
</evidence>
<accession>A0ABM1SDL2</accession>
<keyword evidence="5" id="KW-0235">DNA replication</keyword>
<keyword evidence="7" id="KW-0238">DNA-binding</keyword>
<protein>
    <recommendedName>
        <fullName evidence="2">DNA-directed DNA polymerase</fullName>
        <ecNumber evidence="2">2.7.7.7</ecNumber>
    </recommendedName>
</protein>
<organism evidence="10 11">
    <name type="scientific">Limulus polyphemus</name>
    <name type="common">Atlantic horseshoe crab</name>
    <dbReference type="NCBI Taxonomy" id="6850"/>
    <lineage>
        <taxon>Eukaryota</taxon>
        <taxon>Metazoa</taxon>
        <taxon>Ecdysozoa</taxon>
        <taxon>Arthropoda</taxon>
        <taxon>Chelicerata</taxon>
        <taxon>Merostomata</taxon>
        <taxon>Xiphosura</taxon>
        <taxon>Limulidae</taxon>
        <taxon>Limulus</taxon>
    </lineage>
</organism>
<evidence type="ECO:0000256" key="2">
    <source>
        <dbReference type="ARBA" id="ARBA00012417"/>
    </source>
</evidence>
<comment type="catalytic activity">
    <reaction evidence="8">
        <text>DNA(n) + a 2'-deoxyribonucleoside 5'-triphosphate = DNA(n+1) + diphosphate</text>
        <dbReference type="Rhea" id="RHEA:22508"/>
        <dbReference type="Rhea" id="RHEA-COMP:17339"/>
        <dbReference type="Rhea" id="RHEA-COMP:17340"/>
        <dbReference type="ChEBI" id="CHEBI:33019"/>
        <dbReference type="ChEBI" id="CHEBI:61560"/>
        <dbReference type="ChEBI" id="CHEBI:173112"/>
        <dbReference type="EC" id="2.7.7.7"/>
    </reaction>
</comment>
<feature type="domain" description="DNA-directed DNA polymerase family B mitochondria/virus" evidence="9">
    <location>
        <begin position="21"/>
        <end position="77"/>
    </location>
</feature>
<evidence type="ECO:0000256" key="8">
    <source>
        <dbReference type="ARBA" id="ARBA00049244"/>
    </source>
</evidence>
<dbReference type="GeneID" id="111085792"/>
<dbReference type="RefSeq" id="XP_022241717.1">
    <property type="nucleotide sequence ID" value="XM_022386009.1"/>
</dbReference>
<name>A0ABM1SDL2_LIMPO</name>
<reference evidence="11" key="1">
    <citation type="submission" date="2025-08" db="UniProtKB">
        <authorList>
            <consortium name="RefSeq"/>
        </authorList>
    </citation>
    <scope>IDENTIFICATION</scope>
    <source>
        <tissue evidence="11">Muscle</tissue>
    </source>
</reference>
<evidence type="ECO:0000256" key="3">
    <source>
        <dbReference type="ARBA" id="ARBA00022679"/>
    </source>
</evidence>
<comment type="similarity">
    <text evidence="1">Belongs to the DNA polymerase type-B family.</text>
</comment>